<gene>
    <name evidence="2" type="ORF">CHU32_13680</name>
    <name evidence="1" type="ORF">CHU33_10755</name>
</gene>
<dbReference type="OrthoDB" id="8640229at2"/>
<keyword evidence="3" id="KW-1185">Reference proteome</keyword>
<dbReference type="InterPro" id="IPR038666">
    <property type="entry name" value="SSP1_head-tail_sf"/>
</dbReference>
<dbReference type="Pfam" id="PF05521">
    <property type="entry name" value="Phage_HCP"/>
    <property type="match status" value="1"/>
</dbReference>
<reference evidence="3 4" key="1">
    <citation type="submission" date="2018-01" db="EMBL/GenBank/DDBJ databases">
        <title>Superficieibacter electus gen. nov., sp. nov., an extended-spectrum beta-lactamase possessing member of the Enterobacteriaceae family, isolated from intensive care unit surfaces.</title>
        <authorList>
            <person name="Potter R.F."/>
            <person name="D'Souza A.W."/>
        </authorList>
    </citation>
    <scope>NUCLEOTIDE SEQUENCE [LARGE SCALE GENOMIC DNA]</scope>
    <source>
        <strain evidence="2 4">BP-1</strain>
        <strain evidence="1 3">BP-2</strain>
    </source>
</reference>
<evidence type="ECO:0000313" key="1">
    <source>
        <dbReference type="EMBL" id="POP44930.1"/>
    </source>
</evidence>
<name>A0A2P5GP25_9ENTR</name>
<protein>
    <submittedName>
        <fullName evidence="2">Head-tail adaptor protein</fullName>
    </submittedName>
</protein>
<dbReference type="EMBL" id="PQGD01000010">
    <property type="protein sequence ID" value="POP48317.1"/>
    <property type="molecule type" value="Genomic_DNA"/>
</dbReference>
<evidence type="ECO:0000313" key="2">
    <source>
        <dbReference type="EMBL" id="POP48317.1"/>
    </source>
</evidence>
<evidence type="ECO:0000313" key="3">
    <source>
        <dbReference type="Proteomes" id="UP000237073"/>
    </source>
</evidence>
<dbReference type="EMBL" id="PQGE01000008">
    <property type="protein sequence ID" value="POP44930.1"/>
    <property type="molecule type" value="Genomic_DNA"/>
</dbReference>
<dbReference type="InterPro" id="IPR008767">
    <property type="entry name" value="Phage_SPP1_head-tail_adaptor"/>
</dbReference>
<accession>A0A2P5GP25</accession>
<proteinExistence type="predicted"/>
<dbReference type="NCBIfam" id="TIGR01563">
    <property type="entry name" value="gp16_SPP1"/>
    <property type="match status" value="1"/>
</dbReference>
<dbReference type="Proteomes" id="UP000237073">
    <property type="component" value="Unassembled WGS sequence"/>
</dbReference>
<dbReference type="RefSeq" id="WP_103676076.1">
    <property type="nucleotide sequence ID" value="NZ_PQGD01000010.1"/>
</dbReference>
<dbReference type="AlphaFoldDB" id="A0A2P5GP25"/>
<sequence>MQAGRLRDRLVVQNPTTIRSPTGQPVKAWSDGPTVWAEVKGISGNEQMSAGAETAEATIRVWMRFRRDVTAASRLKVLSGPFKGAVLNVIGMPIPDAKGSQFEILCKLGSEK</sequence>
<evidence type="ECO:0000313" key="4">
    <source>
        <dbReference type="Proteomes" id="UP000247005"/>
    </source>
</evidence>
<dbReference type="Gene3D" id="2.40.10.270">
    <property type="entry name" value="Bacteriophage SPP1 head-tail adaptor protein"/>
    <property type="match status" value="1"/>
</dbReference>
<comment type="caution">
    <text evidence="2">The sequence shown here is derived from an EMBL/GenBank/DDBJ whole genome shotgun (WGS) entry which is preliminary data.</text>
</comment>
<organism evidence="2 4">
    <name type="scientific">Superficieibacter electus</name>
    <dbReference type="NCBI Taxonomy" id="2022662"/>
    <lineage>
        <taxon>Bacteria</taxon>
        <taxon>Pseudomonadati</taxon>
        <taxon>Pseudomonadota</taxon>
        <taxon>Gammaproteobacteria</taxon>
        <taxon>Enterobacterales</taxon>
        <taxon>Enterobacteriaceae</taxon>
        <taxon>Superficieibacter</taxon>
    </lineage>
</organism>
<dbReference type="Proteomes" id="UP000247005">
    <property type="component" value="Unassembled WGS sequence"/>
</dbReference>